<evidence type="ECO:0000313" key="4">
    <source>
        <dbReference type="EMBL" id="KDP38349.1"/>
    </source>
</evidence>
<evidence type="ECO:0000256" key="1">
    <source>
        <dbReference type="SAM" id="MobiDB-lite"/>
    </source>
</evidence>
<protein>
    <recommendedName>
        <fullName evidence="3">DUF4220 domain-containing protein</fullName>
    </recommendedName>
</protein>
<proteinExistence type="predicted"/>
<feature type="compositionally biased region" description="Polar residues" evidence="1">
    <location>
        <begin position="534"/>
        <end position="547"/>
    </location>
</feature>
<organism evidence="4 5">
    <name type="scientific">Jatropha curcas</name>
    <name type="common">Barbados nut</name>
    <dbReference type="NCBI Taxonomy" id="180498"/>
    <lineage>
        <taxon>Eukaryota</taxon>
        <taxon>Viridiplantae</taxon>
        <taxon>Streptophyta</taxon>
        <taxon>Embryophyta</taxon>
        <taxon>Tracheophyta</taxon>
        <taxon>Spermatophyta</taxon>
        <taxon>Magnoliopsida</taxon>
        <taxon>eudicotyledons</taxon>
        <taxon>Gunneridae</taxon>
        <taxon>Pentapetalae</taxon>
        <taxon>rosids</taxon>
        <taxon>fabids</taxon>
        <taxon>Malpighiales</taxon>
        <taxon>Euphorbiaceae</taxon>
        <taxon>Crotonoideae</taxon>
        <taxon>Jatropheae</taxon>
        <taxon>Jatropha</taxon>
    </lineage>
</organism>
<feature type="transmembrane region" description="Helical" evidence="2">
    <location>
        <begin position="121"/>
        <end position="143"/>
    </location>
</feature>
<sequence length="973" mass="111427">MEIFSPAVRKLWKEWELRVLVLLSLVLQILLIFFGNRRKYSRRTWVRVLLWCAYLMADWVATVALGVLLNNMGDLYEDNKSKKPKLDADTQLTAFWAPFLLLHLGGPDTITAYSLEDNELWLRHFLGIGVQTGVALYIFLLAWSSSRFSILTMPMFLAGIIKYGERTWSLRTASNEQLRDSMITAPDPGPNYSKFMEEFTLKQCEGFYVVADEVVEGQVTVDVSSMGDISFEGATELLKAHYLFKTFKRLFVDLILSFQDRDNSQSLFGQISCQDAFKIVEIELGFMYDLLYTKGTIIYTRKGCWLRFITLATTCIVLVFFSLSSKHKCSKIDIAITFLLLVIAVLLELYAMLLQVSSDWTDLYLSKHKGVIRQVITPLQLRRRQRWSNSLPQYSLLSYCLTCQPMMIDSKIHKLFGIDKILEYQHVTWEEVTDELKDSIFQHLKKKFDNLMQTKSSTEEQKYQKELKDICMYRGSHALREFNQLLWSVEVEFDQSILIWHIATILMQSKENRQGEQQNEENKLTIKVDDQGRQGEQQNEVSSGQNEQKNEESIGQKEQKNEVLSMESEREQKTEVSSVQSEQKTEVSSLQSEHKNEVPSVQTEHKNEVSSVQSEQKTEVASVQSEKKTEVLSVQSEHKNEMSSVQNEQKTDVASVQNEEKNEVSSGQIEQKNEESSVQNEEKTDVASVQNEEKNEASSGQIEQKHEVSSVQNEQKTEVWIVLNEQQNEVSSGQNEQQNEVLSGQNEQKPKVESVQSDHKNEVSSEQNQPKNGVLSGKNEQNNGKDFKKISKSLSQYMLYLLVMRPSMLPMGIGKIRYQDTCTEATKFFQEHKSTASGIQKYNNISSWAINLFKKGTFDPYEIKACSALLNVNTVVPPVKVKGDRSKSVLFDACRLASDLQNIPKPNRWEVLSNVWVEMLAYAASHCRGTNHAQQLGRGGELLTHVWLLMAHFGLTEQFQISHGHARAKLSVK</sequence>
<feature type="domain" description="DUF4220" evidence="3">
    <location>
        <begin position="51"/>
        <end position="399"/>
    </location>
</feature>
<feature type="compositionally biased region" description="Polar residues" evidence="1">
    <location>
        <begin position="728"/>
        <end position="747"/>
    </location>
</feature>
<dbReference type="Pfam" id="PF04578">
    <property type="entry name" value="DUF594"/>
    <property type="match status" value="1"/>
</dbReference>
<feature type="compositionally biased region" description="Polar residues" evidence="1">
    <location>
        <begin position="575"/>
        <end position="591"/>
    </location>
</feature>
<dbReference type="AlphaFoldDB" id="A0A067L2M2"/>
<evidence type="ECO:0000313" key="5">
    <source>
        <dbReference type="Proteomes" id="UP000027138"/>
    </source>
</evidence>
<feature type="compositionally biased region" description="Basic and acidic residues" evidence="1">
    <location>
        <begin position="548"/>
        <end position="574"/>
    </location>
</feature>
<feature type="compositionally biased region" description="Polar residues" evidence="1">
    <location>
        <begin position="642"/>
        <end position="657"/>
    </location>
</feature>
<reference evidence="4 5" key="1">
    <citation type="journal article" date="2014" name="PLoS ONE">
        <title>Global Analysis of Gene Expression Profiles in Physic Nut (Jatropha curcas L.) Seedlings Exposed to Salt Stress.</title>
        <authorList>
            <person name="Zhang L."/>
            <person name="Zhang C."/>
            <person name="Wu P."/>
            <person name="Chen Y."/>
            <person name="Li M."/>
            <person name="Jiang H."/>
            <person name="Wu G."/>
        </authorList>
    </citation>
    <scope>NUCLEOTIDE SEQUENCE [LARGE SCALE GENOMIC DNA]</scope>
    <source>
        <strain evidence="5">cv. GZQX0401</strain>
        <tissue evidence="4">Young leaves</tissue>
    </source>
</reference>
<feature type="region of interest" description="Disordered" evidence="1">
    <location>
        <begin position="728"/>
        <end position="786"/>
    </location>
</feature>
<feature type="transmembrane region" description="Helical" evidence="2">
    <location>
        <begin position="17"/>
        <end position="36"/>
    </location>
</feature>
<feature type="compositionally biased region" description="Basic and acidic residues" evidence="1">
    <location>
        <begin position="671"/>
        <end position="696"/>
    </location>
</feature>
<feature type="compositionally biased region" description="Basic and acidic residues" evidence="1">
    <location>
        <begin position="592"/>
        <end position="608"/>
    </location>
</feature>
<feature type="transmembrane region" description="Helical" evidence="2">
    <location>
        <begin position="335"/>
        <end position="354"/>
    </location>
</feature>
<evidence type="ECO:0000259" key="3">
    <source>
        <dbReference type="Pfam" id="PF13968"/>
    </source>
</evidence>
<keyword evidence="5" id="KW-1185">Reference proteome</keyword>
<dbReference type="STRING" id="180498.A0A067L2M2"/>
<dbReference type="Gene3D" id="6.10.250.2700">
    <property type="match status" value="1"/>
</dbReference>
<accession>A0A067L2M2</accession>
<keyword evidence="2" id="KW-1133">Transmembrane helix</keyword>
<dbReference type="PANTHER" id="PTHR31325">
    <property type="entry name" value="OS01G0798800 PROTEIN-RELATED"/>
    <property type="match status" value="1"/>
</dbReference>
<feature type="transmembrane region" description="Helical" evidence="2">
    <location>
        <begin position="48"/>
        <end position="69"/>
    </location>
</feature>
<dbReference type="OrthoDB" id="1689146at2759"/>
<dbReference type="InterPro" id="IPR025315">
    <property type="entry name" value="DUF4220"/>
</dbReference>
<feature type="compositionally biased region" description="Polar residues" evidence="1">
    <location>
        <begin position="609"/>
        <end position="624"/>
    </location>
</feature>
<gene>
    <name evidence="4" type="ORF">JCGZ_04274</name>
</gene>
<keyword evidence="2" id="KW-0812">Transmembrane</keyword>
<dbReference type="InterPro" id="IPR007658">
    <property type="entry name" value="DUF594"/>
</dbReference>
<feature type="transmembrane region" description="Helical" evidence="2">
    <location>
        <begin position="304"/>
        <end position="323"/>
    </location>
</feature>
<dbReference type="Proteomes" id="UP000027138">
    <property type="component" value="Unassembled WGS sequence"/>
</dbReference>
<dbReference type="Pfam" id="PF13968">
    <property type="entry name" value="DUF4220"/>
    <property type="match status" value="1"/>
</dbReference>
<feature type="compositionally biased region" description="Basic and acidic residues" evidence="1">
    <location>
        <begin position="625"/>
        <end position="641"/>
    </location>
</feature>
<feature type="compositionally biased region" description="Basic and acidic residues" evidence="1">
    <location>
        <begin position="748"/>
        <end position="763"/>
    </location>
</feature>
<name>A0A067L2M2_JATCU</name>
<keyword evidence="2" id="KW-0472">Membrane</keyword>
<evidence type="ECO:0000256" key="2">
    <source>
        <dbReference type="SAM" id="Phobius"/>
    </source>
</evidence>
<feature type="region of interest" description="Disordered" evidence="1">
    <location>
        <begin position="530"/>
        <end position="713"/>
    </location>
</feature>
<dbReference type="EMBL" id="KK914362">
    <property type="protein sequence ID" value="KDP38349.1"/>
    <property type="molecule type" value="Genomic_DNA"/>
</dbReference>